<comment type="caution">
    <text evidence="6">The sequence shown here is derived from an EMBL/GenBank/DDBJ whole genome shotgun (WGS) entry which is preliminary data.</text>
</comment>
<feature type="chain" id="PRO_5047516921" evidence="4">
    <location>
        <begin position="41"/>
        <end position="384"/>
    </location>
</feature>
<evidence type="ECO:0000313" key="7">
    <source>
        <dbReference type="Proteomes" id="UP001500124"/>
    </source>
</evidence>
<evidence type="ECO:0000256" key="1">
    <source>
        <dbReference type="ARBA" id="ARBA00010830"/>
    </source>
</evidence>
<feature type="domain" description="LysM" evidence="5">
    <location>
        <begin position="328"/>
        <end position="377"/>
    </location>
</feature>
<keyword evidence="7" id="KW-1185">Reference proteome</keyword>
<reference evidence="7" key="1">
    <citation type="journal article" date="2019" name="Int. J. Syst. Evol. Microbiol.">
        <title>The Global Catalogue of Microorganisms (GCM) 10K type strain sequencing project: providing services to taxonomists for standard genome sequencing and annotation.</title>
        <authorList>
            <consortium name="The Broad Institute Genomics Platform"/>
            <consortium name="The Broad Institute Genome Sequencing Center for Infectious Disease"/>
            <person name="Wu L."/>
            <person name="Ma J."/>
        </authorList>
    </citation>
    <scope>NUCLEOTIDE SEQUENCE [LARGE SCALE GENOMIC DNA]</scope>
    <source>
        <strain evidence="7">JCM 18410</strain>
    </source>
</reference>
<dbReference type="CDD" id="cd00118">
    <property type="entry name" value="LysM"/>
    <property type="match status" value="1"/>
</dbReference>
<dbReference type="PROSITE" id="PS51782">
    <property type="entry name" value="LYSM"/>
    <property type="match status" value="1"/>
</dbReference>
<evidence type="ECO:0000259" key="5">
    <source>
        <dbReference type="PROSITE" id="PS51782"/>
    </source>
</evidence>
<evidence type="ECO:0000256" key="4">
    <source>
        <dbReference type="SAM" id="SignalP"/>
    </source>
</evidence>
<dbReference type="CDD" id="cd13925">
    <property type="entry name" value="RPF"/>
    <property type="match status" value="1"/>
</dbReference>
<dbReference type="EMBL" id="BAABKC010000132">
    <property type="protein sequence ID" value="GAA5079637.1"/>
    <property type="molecule type" value="Genomic_DNA"/>
</dbReference>
<gene>
    <name evidence="6" type="primary">rpfC</name>
    <name evidence="6" type="ORF">GCM10023336_72280</name>
</gene>
<evidence type="ECO:0000256" key="3">
    <source>
        <dbReference type="SAM" id="MobiDB-lite"/>
    </source>
</evidence>
<dbReference type="SUPFAM" id="SSF54106">
    <property type="entry name" value="LysM domain"/>
    <property type="match status" value="1"/>
</dbReference>
<dbReference type="Pfam" id="PF06737">
    <property type="entry name" value="Transglycosylas"/>
    <property type="match status" value="1"/>
</dbReference>
<protein>
    <submittedName>
        <fullName evidence="6">Resuscitation-promoting factor protein RpfC</fullName>
    </submittedName>
</protein>
<dbReference type="RefSeq" id="WP_345672276.1">
    <property type="nucleotide sequence ID" value="NZ_BAABKC010000132.1"/>
</dbReference>
<accession>A0ABP9LN56</accession>
<evidence type="ECO:0000313" key="6">
    <source>
        <dbReference type="EMBL" id="GAA5079637.1"/>
    </source>
</evidence>
<dbReference type="SMART" id="SM00257">
    <property type="entry name" value="LysM"/>
    <property type="match status" value="1"/>
</dbReference>
<feature type="compositionally biased region" description="Polar residues" evidence="3">
    <location>
        <begin position="322"/>
        <end position="334"/>
    </location>
</feature>
<feature type="compositionally biased region" description="Low complexity" evidence="3">
    <location>
        <begin position="303"/>
        <end position="313"/>
    </location>
</feature>
<feature type="signal peptide" evidence="4">
    <location>
        <begin position="1"/>
        <end position="40"/>
    </location>
</feature>
<keyword evidence="4" id="KW-0732">Signal</keyword>
<name>A0ABP9LN56_9ACTN</name>
<dbReference type="Gene3D" id="1.10.530.10">
    <property type="match status" value="1"/>
</dbReference>
<evidence type="ECO:0000256" key="2">
    <source>
        <dbReference type="ARBA" id="ARBA00022801"/>
    </source>
</evidence>
<feature type="compositionally biased region" description="Low complexity" evidence="3">
    <location>
        <begin position="150"/>
        <end position="191"/>
    </location>
</feature>
<dbReference type="InterPro" id="IPR010618">
    <property type="entry name" value="RPF"/>
</dbReference>
<keyword evidence="2" id="KW-0378">Hydrolase</keyword>
<dbReference type="InterPro" id="IPR023346">
    <property type="entry name" value="Lysozyme-like_dom_sf"/>
</dbReference>
<dbReference type="InterPro" id="IPR018392">
    <property type="entry name" value="LysM"/>
</dbReference>
<sequence length="384" mass="36962">MLSGNGRHRRPRQAPALLVAAGVTGSAIAIPLVAASGASAADGTTWDKVAQCETGGSWSADNGNGYYGGLLLTQDDWEQYGGLTYAASADQASRSQQIAVAEKILADRGPGAWHTCGLLAGLTKSTGAADVDTGVGGSSSTAPGKGGTDTGTSSGSSGSSKSSGSSGSEDPGPSDSSQDAANSTGSSGSSADDTDATGDAPGKSGTSHSANGPADSGTKHTDTPSSPSSSSSIPKKDDAADSGTSHPSGAPDATPSTGTGTGGYGDAAYPADPRQVVGSSALVDTGALSGGRHRGGSAAENPADGSAAATAGRHASRADGLTTDTAGGSYTVRSGDSLASIADSLDVDGGWHALYTANKGAIGSDPDRIAAGQSLDVPAENAAK</sequence>
<organism evidence="6 7">
    <name type="scientific">Streptomyces similanensis</name>
    <dbReference type="NCBI Taxonomy" id="1274988"/>
    <lineage>
        <taxon>Bacteria</taxon>
        <taxon>Bacillati</taxon>
        <taxon>Actinomycetota</taxon>
        <taxon>Actinomycetes</taxon>
        <taxon>Kitasatosporales</taxon>
        <taxon>Streptomycetaceae</taxon>
        <taxon>Streptomyces</taxon>
    </lineage>
</organism>
<feature type="region of interest" description="Disordered" evidence="3">
    <location>
        <begin position="133"/>
        <end position="334"/>
    </location>
</feature>
<dbReference type="Gene3D" id="3.10.350.10">
    <property type="entry name" value="LysM domain"/>
    <property type="match status" value="1"/>
</dbReference>
<proteinExistence type="inferred from homology"/>
<dbReference type="InterPro" id="IPR036779">
    <property type="entry name" value="LysM_dom_sf"/>
</dbReference>
<dbReference type="Pfam" id="PF01476">
    <property type="entry name" value="LysM"/>
    <property type="match status" value="1"/>
</dbReference>
<dbReference type="SUPFAM" id="SSF53955">
    <property type="entry name" value="Lysozyme-like"/>
    <property type="match status" value="1"/>
</dbReference>
<comment type="similarity">
    <text evidence="1">Belongs to the transglycosylase family. Rpf subfamily.</text>
</comment>
<dbReference type="Proteomes" id="UP001500124">
    <property type="component" value="Unassembled WGS sequence"/>
</dbReference>
<feature type="compositionally biased region" description="Low complexity" evidence="3">
    <location>
        <begin position="249"/>
        <end position="258"/>
    </location>
</feature>